<gene>
    <name evidence="2" type="ORF">CCMP2556_LOCUS22526</name>
</gene>
<reference evidence="2 3" key="1">
    <citation type="submission" date="2024-02" db="EMBL/GenBank/DDBJ databases">
        <authorList>
            <person name="Chen Y."/>
            <person name="Shah S."/>
            <person name="Dougan E. K."/>
            <person name="Thang M."/>
            <person name="Chan C."/>
        </authorList>
    </citation>
    <scope>NUCLEOTIDE SEQUENCE [LARGE SCALE GENOMIC DNA]</scope>
</reference>
<keyword evidence="3" id="KW-1185">Reference proteome</keyword>
<evidence type="ECO:0008006" key="4">
    <source>
        <dbReference type="Google" id="ProtNLM"/>
    </source>
</evidence>
<protein>
    <recommendedName>
        <fullName evidence="4">FACT complex subunit</fullName>
    </recommendedName>
</protein>
<dbReference type="EMBL" id="CAXAMN010014002">
    <property type="protein sequence ID" value="CAK9042258.1"/>
    <property type="molecule type" value="Genomic_DNA"/>
</dbReference>
<comment type="caution">
    <text evidence="2">The sequence shown here is derived from an EMBL/GenBank/DDBJ whole genome shotgun (WGS) entry which is preliminary data.</text>
</comment>
<evidence type="ECO:0000313" key="2">
    <source>
        <dbReference type="EMBL" id="CAK9042258.1"/>
    </source>
</evidence>
<feature type="region of interest" description="Disordered" evidence="1">
    <location>
        <begin position="360"/>
        <end position="382"/>
    </location>
</feature>
<organism evidence="2 3">
    <name type="scientific">Durusdinium trenchii</name>
    <dbReference type="NCBI Taxonomy" id="1381693"/>
    <lineage>
        <taxon>Eukaryota</taxon>
        <taxon>Sar</taxon>
        <taxon>Alveolata</taxon>
        <taxon>Dinophyceae</taxon>
        <taxon>Suessiales</taxon>
        <taxon>Symbiodiniaceae</taxon>
        <taxon>Durusdinium</taxon>
    </lineage>
</organism>
<sequence length="702" mass="75813">MSFMKTLGMTQLSRLKDVAIGAGGGSSLGAFLAWVAKDYFLSNAAQPESWESEVVSLRERVAVLEAEKEFEVVAGEPGPSSAAPTTGYPAVRVEEAVPELPEEGEIDGEPFDLAAYTVLQQGGVDPEYPIFQFSFSDRGGSPRSSSIILIAVHQKRFLVAVPFDLWHRTASRRLLPEGALVKPLSLAVIAADPADRTAISPESELKVWFGFASAEVIDKVVTIGDEDAPDFNFGTSEAPCLPAASALEQAAKTRFSVQVEEETIPAEVSRLVSQSELHLLPARFATAAEQLDESGLEDLAAPPGLGVRPRAKCPQTRSAAQAATKLGLDPTVVASALQSGVPMDQLEAVSQLVRDKPTRLEDVPRKAAAGKNALSESEDEPADLLEDPALAEGMDPVAAALTQLTKIVGKLSTGGKKKEPTLEDLLEGAGSASSSAADGSLSFSSRRHAVELGCGWSIGQSPERQCGRMPSSTLSDAGSGKEIAWASLNKQQARRGFQWMLECLGGHQFRHFSLSAEKVRSNKARAPQGEVIISNGESDKENLKQMRWIHRHIQKEGSPIHGWNEKLVQRALDCLANDGCLAKLSDRYDLTIQAIQPEILTILEDLLPHLRGHSLSAPEFDFFRGIFFDKATPAIFDDGEIGNETIKKKKAFSDVGDSETILKERWTAAKFVMHQLRIVVDNQYNPEGQEGDVDGVFSRSLP</sequence>
<dbReference type="Proteomes" id="UP001642484">
    <property type="component" value="Unassembled WGS sequence"/>
</dbReference>
<proteinExistence type="predicted"/>
<name>A0ABP0LU40_9DINO</name>
<evidence type="ECO:0000313" key="3">
    <source>
        <dbReference type="Proteomes" id="UP001642484"/>
    </source>
</evidence>
<accession>A0ABP0LU40</accession>
<evidence type="ECO:0000256" key="1">
    <source>
        <dbReference type="SAM" id="MobiDB-lite"/>
    </source>
</evidence>